<dbReference type="Proteomes" id="UP000215335">
    <property type="component" value="Unassembled WGS sequence"/>
</dbReference>
<keyword evidence="1" id="KW-0732">Signal</keyword>
<evidence type="ECO:0008006" key="4">
    <source>
        <dbReference type="Google" id="ProtNLM"/>
    </source>
</evidence>
<accession>A0A232FCI7</accession>
<evidence type="ECO:0000313" key="2">
    <source>
        <dbReference type="EMBL" id="OXU28158.1"/>
    </source>
</evidence>
<comment type="caution">
    <text evidence="2">The sequence shown here is derived from an EMBL/GenBank/DDBJ whole genome shotgun (WGS) entry which is preliminary data.</text>
</comment>
<evidence type="ECO:0000256" key="1">
    <source>
        <dbReference type="SAM" id="SignalP"/>
    </source>
</evidence>
<feature type="signal peptide" evidence="1">
    <location>
        <begin position="1"/>
        <end position="19"/>
    </location>
</feature>
<dbReference type="EMBL" id="NNAY01000470">
    <property type="protein sequence ID" value="OXU28158.1"/>
    <property type="molecule type" value="Genomic_DNA"/>
</dbReference>
<reference evidence="2 3" key="1">
    <citation type="journal article" date="2017" name="Curr. Biol.">
        <title>The Evolution of Venom by Co-option of Single-Copy Genes.</title>
        <authorList>
            <person name="Martinson E.O."/>
            <person name="Mrinalini"/>
            <person name="Kelkar Y.D."/>
            <person name="Chang C.H."/>
            <person name="Werren J.H."/>
        </authorList>
    </citation>
    <scope>NUCLEOTIDE SEQUENCE [LARGE SCALE GENOMIC DNA]</scope>
    <source>
        <strain evidence="2 3">Alberta</strain>
        <tissue evidence="2">Whole body</tissue>
    </source>
</reference>
<feature type="chain" id="PRO_5012624351" description="Single domain-containing protein" evidence="1">
    <location>
        <begin position="20"/>
        <end position="82"/>
    </location>
</feature>
<protein>
    <recommendedName>
        <fullName evidence="4">Single domain-containing protein</fullName>
    </recommendedName>
</protein>
<organism evidence="2 3">
    <name type="scientific">Trichomalopsis sarcophagae</name>
    <dbReference type="NCBI Taxonomy" id="543379"/>
    <lineage>
        <taxon>Eukaryota</taxon>
        <taxon>Metazoa</taxon>
        <taxon>Ecdysozoa</taxon>
        <taxon>Arthropoda</taxon>
        <taxon>Hexapoda</taxon>
        <taxon>Insecta</taxon>
        <taxon>Pterygota</taxon>
        <taxon>Neoptera</taxon>
        <taxon>Endopterygota</taxon>
        <taxon>Hymenoptera</taxon>
        <taxon>Apocrita</taxon>
        <taxon>Proctotrupomorpha</taxon>
        <taxon>Chalcidoidea</taxon>
        <taxon>Pteromalidae</taxon>
        <taxon>Pteromalinae</taxon>
        <taxon>Trichomalopsis</taxon>
    </lineage>
</organism>
<proteinExistence type="predicted"/>
<sequence length="82" mass="9658">MQNFILILVIFVVSIFAQSEDDMRPEYFNPSSINPTICQLRKCNKENTRTRGDTSKLYPDCCITPICDYFKFQSPTYYRSKI</sequence>
<name>A0A232FCI7_9HYME</name>
<dbReference type="AlphaFoldDB" id="A0A232FCI7"/>
<gene>
    <name evidence="2" type="ORF">TSAR_006973</name>
</gene>
<keyword evidence="3" id="KW-1185">Reference proteome</keyword>
<evidence type="ECO:0000313" key="3">
    <source>
        <dbReference type="Proteomes" id="UP000215335"/>
    </source>
</evidence>